<dbReference type="Gene3D" id="2.40.70.10">
    <property type="entry name" value="Acid Proteases"/>
    <property type="match status" value="2"/>
</dbReference>
<accession>A0A507QWZ8</accession>
<dbReference type="InterPro" id="IPR001461">
    <property type="entry name" value="Aspartic_peptidase_A1"/>
</dbReference>
<evidence type="ECO:0000256" key="1">
    <source>
        <dbReference type="ARBA" id="ARBA00007447"/>
    </source>
</evidence>
<dbReference type="PANTHER" id="PTHR47966">
    <property type="entry name" value="BETA-SITE APP-CLEAVING ENZYME, ISOFORM A-RELATED"/>
    <property type="match status" value="1"/>
</dbReference>
<protein>
    <recommendedName>
        <fullName evidence="4">Peptidase A1 domain-containing protein</fullName>
    </recommendedName>
</protein>
<dbReference type="InterPro" id="IPR033121">
    <property type="entry name" value="PEPTIDASE_A1"/>
</dbReference>
<dbReference type="SUPFAM" id="SSF50630">
    <property type="entry name" value="Acid proteases"/>
    <property type="match status" value="1"/>
</dbReference>
<keyword evidence="2" id="KW-0378">Hydrolase</keyword>
<evidence type="ECO:0000313" key="6">
    <source>
        <dbReference type="Proteomes" id="UP000319663"/>
    </source>
</evidence>
<evidence type="ECO:0000256" key="2">
    <source>
        <dbReference type="ARBA" id="ARBA00022801"/>
    </source>
</evidence>
<dbReference type="OrthoDB" id="771136at2759"/>
<keyword evidence="3" id="KW-0732">Signal</keyword>
<evidence type="ECO:0000259" key="4">
    <source>
        <dbReference type="PROSITE" id="PS51767"/>
    </source>
</evidence>
<dbReference type="GO" id="GO:0006508">
    <property type="term" value="P:proteolysis"/>
    <property type="evidence" value="ECO:0007669"/>
    <property type="project" value="InterPro"/>
</dbReference>
<feature type="domain" description="Peptidase A1" evidence="4">
    <location>
        <begin position="50"/>
        <end position="410"/>
    </location>
</feature>
<proteinExistence type="inferred from homology"/>
<evidence type="ECO:0000313" key="5">
    <source>
        <dbReference type="EMBL" id="TQB71909.1"/>
    </source>
</evidence>
<dbReference type="AlphaFoldDB" id="A0A507QWZ8"/>
<dbReference type="Pfam" id="PF00026">
    <property type="entry name" value="Asp"/>
    <property type="match status" value="1"/>
</dbReference>
<dbReference type="STRING" id="5098.A0A507QWZ8"/>
<name>A0A507QWZ8_MONPU</name>
<dbReference type="EMBL" id="VIFY01000072">
    <property type="protein sequence ID" value="TQB71909.1"/>
    <property type="molecule type" value="Genomic_DNA"/>
</dbReference>
<comment type="caution">
    <text evidence="5">The sequence shown here is derived from an EMBL/GenBank/DDBJ whole genome shotgun (WGS) entry which is preliminary data.</text>
</comment>
<dbReference type="CDD" id="cd05471">
    <property type="entry name" value="pepsin_like"/>
    <property type="match status" value="1"/>
</dbReference>
<dbReference type="InterPro" id="IPR034164">
    <property type="entry name" value="Pepsin-like_dom"/>
</dbReference>
<gene>
    <name evidence="5" type="ORF">MPDQ_007214</name>
</gene>
<organism evidence="5 6">
    <name type="scientific">Monascus purpureus</name>
    <name type="common">Red mold</name>
    <name type="synonym">Monascus anka</name>
    <dbReference type="NCBI Taxonomy" id="5098"/>
    <lineage>
        <taxon>Eukaryota</taxon>
        <taxon>Fungi</taxon>
        <taxon>Dikarya</taxon>
        <taxon>Ascomycota</taxon>
        <taxon>Pezizomycotina</taxon>
        <taxon>Eurotiomycetes</taxon>
        <taxon>Eurotiomycetidae</taxon>
        <taxon>Eurotiales</taxon>
        <taxon>Aspergillaceae</taxon>
        <taxon>Monascus</taxon>
    </lineage>
</organism>
<feature type="signal peptide" evidence="3">
    <location>
        <begin position="1"/>
        <end position="23"/>
    </location>
</feature>
<feature type="chain" id="PRO_5021443956" description="Peptidase A1 domain-containing protein" evidence="3">
    <location>
        <begin position="24"/>
        <end position="421"/>
    </location>
</feature>
<reference evidence="5 6" key="1">
    <citation type="submission" date="2019-06" db="EMBL/GenBank/DDBJ databases">
        <title>Wine fermentation using esterase from Monascus purpureus.</title>
        <authorList>
            <person name="Geng C."/>
            <person name="Zhang Y."/>
        </authorList>
    </citation>
    <scope>NUCLEOTIDE SEQUENCE [LARGE SCALE GENOMIC DNA]</scope>
    <source>
        <strain evidence="5">HQ1</strain>
    </source>
</reference>
<sequence>MKAPVDLPLGVVSFLLLASTVLGSSSRINNHTRPTAAKVSVPMQSSPLGPLFNITLGTPPQPLTMLSDWTWMSLFARSANCLGSYNISKCIPSGQEYFDERRSRTFATTNLSATGWERTSFLPGYEFAVTYDRDKVCIGDICDNGVVFQLSDFDIAVDEAVPFGGIFGLSPVFPSENVTFYPASYQAYLGGQLGPKVGFHSCAALTSKSTCGGGDMQTVFGGTAGSDGFDPTDVVRFDVDVGSCLSESSPLNVTPSRNNFWAIEWTGMWIGSEKVDLNRETVLTGCADGTPRAVFDEGSEGYGAPVPLNALADFLLATNATESGPGSAVSYLLPGVDDLDRLPTLTYEFEGKQNYTVSPRTYVSCSGGNCTLNIKTWDFYSNGPMALFGQTFFETLYVILDFESLQVGLAPLKKSLIASGK</sequence>
<dbReference type="GO" id="GO:0004190">
    <property type="term" value="F:aspartic-type endopeptidase activity"/>
    <property type="evidence" value="ECO:0007669"/>
    <property type="project" value="InterPro"/>
</dbReference>
<dbReference type="PANTHER" id="PTHR47966:SF74">
    <property type="entry name" value="AGR407CP"/>
    <property type="match status" value="1"/>
</dbReference>
<keyword evidence="6" id="KW-1185">Reference proteome</keyword>
<dbReference type="PROSITE" id="PS51767">
    <property type="entry name" value="PEPTIDASE_A1"/>
    <property type="match status" value="1"/>
</dbReference>
<evidence type="ECO:0000256" key="3">
    <source>
        <dbReference type="SAM" id="SignalP"/>
    </source>
</evidence>
<dbReference type="InterPro" id="IPR021109">
    <property type="entry name" value="Peptidase_aspartic_dom_sf"/>
</dbReference>
<comment type="similarity">
    <text evidence="1">Belongs to the peptidase A1 family.</text>
</comment>
<dbReference type="Proteomes" id="UP000319663">
    <property type="component" value="Unassembled WGS sequence"/>
</dbReference>